<feature type="domain" description="Type I restriction modification DNA specificity" evidence="5">
    <location>
        <begin position="5"/>
        <end position="148"/>
    </location>
</feature>
<dbReference type="Gene3D" id="3.90.220.20">
    <property type="entry name" value="DNA methylase specificity domains"/>
    <property type="match status" value="2"/>
</dbReference>
<organism evidence="6 7">
    <name type="scientific">Bifidobacterium goeldii</name>
    <dbReference type="NCBI Taxonomy" id="2306975"/>
    <lineage>
        <taxon>Bacteria</taxon>
        <taxon>Bacillati</taxon>
        <taxon>Actinomycetota</taxon>
        <taxon>Actinomycetes</taxon>
        <taxon>Bifidobacteriales</taxon>
        <taxon>Bifidobacteriaceae</taxon>
        <taxon>Bifidobacterium</taxon>
    </lineage>
</organism>
<dbReference type="CDD" id="cd17266">
    <property type="entry name" value="RMtype1_S_Sau1132ORF3780P-TRD2-CR2_like"/>
    <property type="match status" value="1"/>
</dbReference>
<feature type="region of interest" description="Disordered" evidence="4">
    <location>
        <begin position="360"/>
        <end position="382"/>
    </location>
</feature>
<dbReference type="Proteomes" id="UP000287533">
    <property type="component" value="Unassembled WGS sequence"/>
</dbReference>
<dbReference type="Pfam" id="PF01420">
    <property type="entry name" value="Methylase_S"/>
    <property type="match status" value="2"/>
</dbReference>
<feature type="compositionally biased region" description="Polar residues" evidence="4">
    <location>
        <begin position="369"/>
        <end position="382"/>
    </location>
</feature>
<dbReference type="OrthoDB" id="9798929at2"/>
<keyword evidence="2" id="KW-0680">Restriction system</keyword>
<dbReference type="PANTHER" id="PTHR30408">
    <property type="entry name" value="TYPE-1 RESTRICTION ENZYME ECOKI SPECIFICITY PROTEIN"/>
    <property type="match status" value="1"/>
</dbReference>
<dbReference type="SUPFAM" id="SSF116734">
    <property type="entry name" value="DNA methylase specificity domain"/>
    <property type="match status" value="2"/>
</dbReference>
<dbReference type="GO" id="GO:0009307">
    <property type="term" value="P:DNA restriction-modification system"/>
    <property type="evidence" value="ECO:0007669"/>
    <property type="project" value="UniProtKB-KW"/>
</dbReference>
<feature type="domain" description="Type I restriction modification DNA specificity" evidence="5">
    <location>
        <begin position="171"/>
        <end position="317"/>
    </location>
</feature>
<keyword evidence="7" id="KW-1185">Reference proteome</keyword>
<evidence type="ECO:0000256" key="4">
    <source>
        <dbReference type="SAM" id="MobiDB-lite"/>
    </source>
</evidence>
<evidence type="ECO:0000313" key="7">
    <source>
        <dbReference type="Proteomes" id="UP000287533"/>
    </source>
</evidence>
<proteinExistence type="inferred from homology"/>
<dbReference type="EMBL" id="QXGL01000001">
    <property type="protein sequence ID" value="RSX54022.1"/>
    <property type="molecule type" value="Genomic_DNA"/>
</dbReference>
<dbReference type="AlphaFoldDB" id="A0A430FMN1"/>
<dbReference type="GO" id="GO:0003677">
    <property type="term" value="F:DNA binding"/>
    <property type="evidence" value="ECO:0007669"/>
    <property type="project" value="UniProtKB-KW"/>
</dbReference>
<evidence type="ECO:0000256" key="3">
    <source>
        <dbReference type="ARBA" id="ARBA00023125"/>
    </source>
</evidence>
<comment type="similarity">
    <text evidence="1">Belongs to the type-I restriction system S methylase family.</text>
</comment>
<evidence type="ECO:0000259" key="5">
    <source>
        <dbReference type="Pfam" id="PF01420"/>
    </source>
</evidence>
<name>A0A430FMN1_9BIFI</name>
<evidence type="ECO:0000256" key="1">
    <source>
        <dbReference type="ARBA" id="ARBA00010923"/>
    </source>
</evidence>
<dbReference type="PANTHER" id="PTHR30408:SF12">
    <property type="entry name" value="TYPE I RESTRICTION ENZYME MJAVIII SPECIFICITY SUBUNIT"/>
    <property type="match status" value="1"/>
</dbReference>
<dbReference type="InterPro" id="IPR052021">
    <property type="entry name" value="Type-I_RS_S_subunit"/>
</dbReference>
<keyword evidence="3" id="KW-0238">DNA-binding</keyword>
<dbReference type="CDD" id="cd17273">
    <property type="entry name" value="RMtype1_S_EcoJA69PI-TRD1-CR1_like"/>
    <property type="match status" value="1"/>
</dbReference>
<dbReference type="InterPro" id="IPR000055">
    <property type="entry name" value="Restrct_endonuc_typeI_TRD"/>
</dbReference>
<dbReference type="InterPro" id="IPR044946">
    <property type="entry name" value="Restrct_endonuc_typeI_TRD_sf"/>
</dbReference>
<comment type="caution">
    <text evidence="6">The sequence shown here is derived from an EMBL/GenBank/DDBJ whole genome shotgun (WGS) entry which is preliminary data.</text>
</comment>
<gene>
    <name evidence="6" type="ORF">D2E25_0328</name>
</gene>
<reference evidence="6 7" key="1">
    <citation type="submission" date="2018-09" db="EMBL/GenBank/DDBJ databases">
        <title>Characterization of the phylogenetic diversity of five novel species belonging to the genus Bifidobacterium.</title>
        <authorList>
            <person name="Lugli G.A."/>
            <person name="Duranti S."/>
            <person name="Milani C."/>
        </authorList>
    </citation>
    <scope>NUCLEOTIDE SEQUENCE [LARGE SCALE GENOMIC DNA]</scope>
    <source>
        <strain evidence="6 7">2034B</strain>
    </source>
</reference>
<accession>A0A430FMN1</accession>
<sequence length="382" mass="41677">MSTKSKRFLSDFLTLTNGKKKPDSKGPIPVYGGNGIFDTTGTSNSNNCIIIGRVGAYCGSVHFEENSCWISDNAIFAKPKNDNCIRYFYYLLKNLHLQQRQIGTSQPLITQKVLNTIEVCPHHIDDQRRIAHILTSLDNQIDCLNQTNGHLLELLMTEYRNVINSIDTYGCIEDLGTVVGGATPSKKREEFFTTSGISWVTPKDLSNTANIFIEHGTMDITDAGYQSCSTKLMPAGSVLFSSRAPVGYVAIAAKEVCTNQGFKSVVPSDNIGTAFVFCFLRDNAKEIEKAGSGTTFVEVSGRAMRHFAAPIPSAEQARSFSSYAGPLLNAIKSNENEIAALAKLRDALLPKLMSGEIDVSKVELPTPPEQSSATNGRLSELD</sequence>
<protein>
    <submittedName>
        <fullName evidence="6">Type I site-specific deoxyribonuclease</fullName>
    </submittedName>
</protein>
<evidence type="ECO:0000313" key="6">
    <source>
        <dbReference type="EMBL" id="RSX54022.1"/>
    </source>
</evidence>
<evidence type="ECO:0000256" key="2">
    <source>
        <dbReference type="ARBA" id="ARBA00022747"/>
    </source>
</evidence>